<feature type="compositionally biased region" description="Basic and acidic residues" evidence="1">
    <location>
        <begin position="9"/>
        <end position="19"/>
    </location>
</feature>
<evidence type="ECO:0000313" key="3">
    <source>
        <dbReference type="EMBL" id="WAT24066.1"/>
    </source>
</evidence>
<keyword evidence="2" id="KW-0812">Transmembrane</keyword>
<evidence type="ECO:0000256" key="1">
    <source>
        <dbReference type="SAM" id="MobiDB-lite"/>
    </source>
</evidence>
<evidence type="ECO:0000256" key="2">
    <source>
        <dbReference type="SAM" id="Phobius"/>
    </source>
</evidence>
<keyword evidence="2" id="KW-1133">Transmembrane helix</keyword>
<dbReference type="AlphaFoldDB" id="A0A0U4WRN7"/>
<dbReference type="RefSeq" id="WP_048726227.1">
    <property type="nucleotide sequence ID" value="NZ_CP013988.1"/>
</dbReference>
<dbReference type="Proteomes" id="UP001164714">
    <property type="component" value="Chromosome"/>
</dbReference>
<protein>
    <submittedName>
        <fullName evidence="3">Uncharacterized protein</fullName>
    </submittedName>
</protein>
<proteinExistence type="predicted"/>
<accession>A0A0U4WRN7</accession>
<dbReference type="OrthoDB" id="2134824at2"/>
<feature type="transmembrane region" description="Helical" evidence="2">
    <location>
        <begin position="93"/>
        <end position="114"/>
    </location>
</feature>
<dbReference type="EMBL" id="CP114063">
    <property type="protein sequence ID" value="WAT24066.1"/>
    <property type="molecule type" value="Genomic_DNA"/>
</dbReference>
<organism evidence="3 4">
    <name type="scientific">Aerococcus urinaeequi</name>
    <dbReference type="NCBI Taxonomy" id="51665"/>
    <lineage>
        <taxon>Bacteria</taxon>
        <taxon>Bacillati</taxon>
        <taxon>Bacillota</taxon>
        <taxon>Bacilli</taxon>
        <taxon>Lactobacillales</taxon>
        <taxon>Aerococcaceae</taxon>
        <taxon>Aerococcus</taxon>
    </lineage>
</organism>
<name>A0A0U4WRN7_9LACT</name>
<gene>
    <name evidence="3" type="ORF">OZ415_07345</name>
</gene>
<reference evidence="3" key="1">
    <citation type="submission" date="2022-12" db="EMBL/GenBank/DDBJ databases">
        <title>Whole genome sequence analysis of a duck derived balloon bacteium Aerococcus urinaeequi henan2020.</title>
        <authorList>
            <person name="Zhang H."/>
            <person name="Qiao H.X."/>
            <person name="Bian C.Z."/>
            <person name="Shu J.C."/>
        </authorList>
    </citation>
    <scope>NUCLEOTIDE SEQUENCE</scope>
    <source>
        <strain evidence="3">2020-HN-1</strain>
    </source>
</reference>
<keyword evidence="2" id="KW-0472">Membrane</keyword>
<evidence type="ECO:0000313" key="4">
    <source>
        <dbReference type="Proteomes" id="UP001164714"/>
    </source>
</evidence>
<feature type="region of interest" description="Disordered" evidence="1">
    <location>
        <begin position="1"/>
        <end position="29"/>
    </location>
</feature>
<dbReference type="KEGG" id="aui:APT62_02500"/>
<sequence>MKRQTYRQAKKELEREKKNNQKKYGKNFSDDIKSLVPETTLTQDTAEFNVETFAETPLPKETFQDLDTNEIFFERQKQKQYFWSGSSNHSRKVLVWIILALAILAVALLGPRVFEFFQMIFK</sequence>